<evidence type="ECO:0000256" key="2">
    <source>
        <dbReference type="ARBA" id="ARBA00004496"/>
    </source>
</evidence>
<comment type="function">
    <text evidence="11">Plays a role in pre-mRNA splicing as a core component of the spliceosomal U1, U2, U4 and U5 small nuclear ribonucleoproteins (snRNPs), the building blocks of the spliceosome.</text>
</comment>
<keyword evidence="6 11" id="KW-0747">Spliceosome</keyword>
<proteinExistence type="inferred from homology"/>
<evidence type="ECO:0000256" key="5">
    <source>
        <dbReference type="ARBA" id="ARBA00022664"/>
    </source>
</evidence>
<evidence type="ECO:0000256" key="4">
    <source>
        <dbReference type="ARBA" id="ARBA00022490"/>
    </source>
</evidence>
<keyword evidence="8 11" id="KW-0508">mRNA splicing</keyword>
<keyword evidence="4" id="KW-0963">Cytoplasm</keyword>
<keyword evidence="5 11" id="KW-0507">mRNA processing</keyword>
<keyword evidence="10 11" id="KW-0687">Ribonucleoprotein</keyword>
<dbReference type="InterPro" id="IPR027078">
    <property type="entry name" value="snRNP-E"/>
</dbReference>
<dbReference type="AlphaFoldDB" id="A0A0R3WKA9"/>
<evidence type="ECO:0000256" key="1">
    <source>
        <dbReference type="ARBA" id="ARBA00004123"/>
    </source>
</evidence>
<dbReference type="EMBL" id="UYWX01000195">
    <property type="protein sequence ID" value="VDM17536.1"/>
    <property type="molecule type" value="Genomic_DNA"/>
</dbReference>
<evidence type="ECO:0000256" key="3">
    <source>
        <dbReference type="ARBA" id="ARBA00006850"/>
    </source>
</evidence>
<evidence type="ECO:0000256" key="9">
    <source>
        <dbReference type="ARBA" id="ARBA00023242"/>
    </source>
</evidence>
<evidence type="ECO:0000256" key="10">
    <source>
        <dbReference type="ARBA" id="ARBA00023274"/>
    </source>
</evidence>
<gene>
    <name evidence="13" type="ORF">TTAC_LOCUS1146</name>
</gene>
<feature type="domain" description="Sm" evidence="12">
    <location>
        <begin position="21"/>
        <end position="95"/>
    </location>
</feature>
<dbReference type="GO" id="GO:0046540">
    <property type="term" value="C:U4/U6 x U5 tri-snRNP complex"/>
    <property type="evidence" value="ECO:0007669"/>
    <property type="project" value="UniProtKB-UniRule"/>
</dbReference>
<dbReference type="OrthoDB" id="25620at2759"/>
<dbReference type="GO" id="GO:0005681">
    <property type="term" value="C:spliceosomal complex"/>
    <property type="evidence" value="ECO:0007669"/>
    <property type="project" value="UniProtKB-KW"/>
</dbReference>
<sequence>MSRSDRANKALVQPIVGFRIFKFIFRLLFMKTPVQIWLYEQSNMRIEGRIVGFDEYMNLVLVEACERHMKSGAKKMIGRILLKGETITLIQKLPQ</sequence>
<dbReference type="GO" id="GO:0005682">
    <property type="term" value="C:U5 snRNP"/>
    <property type="evidence" value="ECO:0007669"/>
    <property type="project" value="UniProtKB-UniRule"/>
</dbReference>
<dbReference type="SUPFAM" id="SSF50182">
    <property type="entry name" value="Sm-like ribonucleoproteins"/>
    <property type="match status" value="1"/>
</dbReference>
<dbReference type="PANTHER" id="PTHR11193">
    <property type="entry name" value="SMALL NUCLEAR RIBONUCLEOPROTEIN E"/>
    <property type="match status" value="1"/>
</dbReference>
<dbReference type="InterPro" id="IPR010920">
    <property type="entry name" value="LSM_dom_sf"/>
</dbReference>
<dbReference type="InterPro" id="IPR047575">
    <property type="entry name" value="Sm"/>
</dbReference>
<evidence type="ECO:0000256" key="8">
    <source>
        <dbReference type="ARBA" id="ARBA00023187"/>
    </source>
</evidence>
<dbReference type="Gene3D" id="2.30.30.100">
    <property type="match status" value="1"/>
</dbReference>
<accession>A0A0R3WKA9</accession>
<dbReference type="SMART" id="SM00651">
    <property type="entry name" value="Sm"/>
    <property type="match status" value="1"/>
</dbReference>
<evidence type="ECO:0000256" key="7">
    <source>
        <dbReference type="ARBA" id="ARBA00022884"/>
    </source>
</evidence>
<evidence type="ECO:0000259" key="12">
    <source>
        <dbReference type="PROSITE" id="PS52002"/>
    </source>
</evidence>
<comment type="similarity">
    <text evidence="3 11">Belongs to the snRNP Sm proteins family.</text>
</comment>
<dbReference type="GO" id="GO:0005685">
    <property type="term" value="C:U1 snRNP"/>
    <property type="evidence" value="ECO:0007669"/>
    <property type="project" value="UniProtKB-UniRule"/>
</dbReference>
<dbReference type="GO" id="GO:0005687">
    <property type="term" value="C:U4 snRNP"/>
    <property type="evidence" value="ECO:0007669"/>
    <property type="project" value="UniProtKB-UniRule"/>
</dbReference>
<evidence type="ECO:0000313" key="14">
    <source>
        <dbReference type="Proteomes" id="UP000274429"/>
    </source>
</evidence>
<reference evidence="13 14" key="2">
    <citation type="submission" date="2018-11" db="EMBL/GenBank/DDBJ databases">
        <authorList>
            <consortium name="Pathogen Informatics"/>
        </authorList>
    </citation>
    <scope>NUCLEOTIDE SEQUENCE [LARGE SCALE GENOMIC DNA]</scope>
</reference>
<protein>
    <recommendedName>
        <fullName evidence="11">Small nuclear ribonucleoprotein E</fullName>
        <shortName evidence="11">snRNP-E</shortName>
    </recommendedName>
    <alternativeName>
        <fullName evidence="11">Sm protein E</fullName>
    </alternativeName>
</protein>
<keyword evidence="7 11" id="KW-0694">RNA-binding</keyword>
<dbReference type="STRING" id="6205.A0A0R3WKA9"/>
<evidence type="ECO:0000256" key="6">
    <source>
        <dbReference type="ARBA" id="ARBA00022728"/>
    </source>
</evidence>
<evidence type="ECO:0000313" key="15">
    <source>
        <dbReference type="WBParaSite" id="TTAC_0000114501-mRNA-1"/>
    </source>
</evidence>
<dbReference type="Proteomes" id="UP000274429">
    <property type="component" value="Unassembled WGS sequence"/>
</dbReference>
<dbReference type="GO" id="GO:0003723">
    <property type="term" value="F:RNA binding"/>
    <property type="evidence" value="ECO:0007669"/>
    <property type="project" value="UniProtKB-KW"/>
</dbReference>
<dbReference type="PROSITE" id="PS52002">
    <property type="entry name" value="SM"/>
    <property type="match status" value="1"/>
</dbReference>
<reference evidence="15" key="1">
    <citation type="submission" date="2017-02" db="UniProtKB">
        <authorList>
            <consortium name="WormBaseParasite"/>
        </authorList>
    </citation>
    <scope>IDENTIFICATION</scope>
</reference>
<dbReference type="GO" id="GO:0005737">
    <property type="term" value="C:cytoplasm"/>
    <property type="evidence" value="ECO:0007669"/>
    <property type="project" value="UniProtKB-SubCell"/>
</dbReference>
<dbReference type="InterPro" id="IPR001163">
    <property type="entry name" value="Sm_dom_euk/arc"/>
</dbReference>
<dbReference type="GO" id="GO:0000387">
    <property type="term" value="P:spliceosomal snRNP assembly"/>
    <property type="evidence" value="ECO:0007669"/>
    <property type="project" value="UniProtKB-UniRule"/>
</dbReference>
<organism evidence="15">
    <name type="scientific">Hydatigena taeniaeformis</name>
    <name type="common">Feline tapeworm</name>
    <name type="synonym">Taenia taeniaeformis</name>
    <dbReference type="NCBI Taxonomy" id="6205"/>
    <lineage>
        <taxon>Eukaryota</taxon>
        <taxon>Metazoa</taxon>
        <taxon>Spiralia</taxon>
        <taxon>Lophotrochozoa</taxon>
        <taxon>Platyhelminthes</taxon>
        <taxon>Cestoda</taxon>
        <taxon>Eucestoda</taxon>
        <taxon>Cyclophyllidea</taxon>
        <taxon>Taeniidae</taxon>
        <taxon>Hydatigera</taxon>
    </lineage>
</organism>
<evidence type="ECO:0000313" key="13">
    <source>
        <dbReference type="EMBL" id="VDM17536.1"/>
    </source>
</evidence>
<dbReference type="CDD" id="cd01718">
    <property type="entry name" value="Sm_E"/>
    <property type="match status" value="1"/>
</dbReference>
<dbReference type="GO" id="GO:0005686">
    <property type="term" value="C:U2 snRNP"/>
    <property type="evidence" value="ECO:0007669"/>
    <property type="project" value="UniProtKB-UniRule"/>
</dbReference>
<keyword evidence="9 11" id="KW-0539">Nucleus</keyword>
<evidence type="ECO:0000256" key="11">
    <source>
        <dbReference type="RuleBase" id="RU365053"/>
    </source>
</evidence>
<comment type="subcellular location">
    <subcellularLocation>
        <location evidence="2">Cytoplasm</location>
    </subcellularLocation>
    <subcellularLocation>
        <location evidence="1 11">Nucleus</location>
    </subcellularLocation>
</comment>
<dbReference type="Pfam" id="PF01423">
    <property type="entry name" value="LSM"/>
    <property type="match status" value="1"/>
</dbReference>
<name>A0A0R3WKA9_HYDTA</name>
<keyword evidence="14" id="KW-1185">Reference proteome</keyword>
<dbReference type="WBParaSite" id="TTAC_0000114501-mRNA-1">
    <property type="protein sequence ID" value="TTAC_0000114501-mRNA-1"/>
    <property type="gene ID" value="TTAC_0000114501"/>
</dbReference>